<keyword evidence="5" id="KW-0378">Hydrolase</keyword>
<keyword evidence="5" id="KW-0255">Endonuclease</keyword>
<evidence type="ECO:0000313" key="6">
    <source>
        <dbReference type="Proteomes" id="UP000297617"/>
    </source>
</evidence>
<evidence type="ECO:0000313" key="5">
    <source>
        <dbReference type="EMBL" id="TGK52765.1"/>
    </source>
</evidence>
<dbReference type="InterPro" id="IPR044946">
    <property type="entry name" value="Restrct_endonuc_typeI_TRD_sf"/>
</dbReference>
<keyword evidence="3" id="KW-0238">DNA-binding</keyword>
<evidence type="ECO:0000256" key="3">
    <source>
        <dbReference type="ARBA" id="ARBA00023125"/>
    </source>
</evidence>
<dbReference type="SUPFAM" id="SSF116734">
    <property type="entry name" value="DNA methylase specificity domain"/>
    <property type="match status" value="2"/>
</dbReference>
<keyword evidence="6" id="KW-1185">Reference proteome</keyword>
<sequence>MSEWIECKLGEIAFFSQGLQVPIEEQFTEQKENLIRFIRIKDITSNGQEPIRYIMNPGDRYIARFGDLIMIRYGTPGLLSDKYEGVIANNLFKINLKNETECYRKYIFYFLNQQSIQDHFMASQNSTTMPAITFTEVSSLPILLPPIAEQKAIAGVLSALDDKIDLMHRQNKTLEAMAEALFRQWFVEEAEESWEEGKLGDLVEIKYGKDHKSLLDGNVPVFGSGGIMRYADRSLYNFESVLIPRKGSLDNVIYINEPFWSVDTMFYTIMRKPNIAKFIYQFVKNLNLSSMNVGSAVPSMTTEILNNVPIQIPSDQLFEIFEERCSQLYLKIQSNAVQIRSLEKLRDTLLPKLMIGEVRVDV</sequence>
<dbReference type="Proteomes" id="UP000297617">
    <property type="component" value="Unassembled WGS sequence"/>
</dbReference>
<dbReference type="PANTHER" id="PTHR30408:SF13">
    <property type="entry name" value="TYPE I RESTRICTION ENZYME HINDI SPECIFICITY SUBUNIT"/>
    <property type="match status" value="1"/>
</dbReference>
<dbReference type="PANTHER" id="PTHR30408">
    <property type="entry name" value="TYPE-1 RESTRICTION ENZYME ECOKI SPECIFICITY PROTEIN"/>
    <property type="match status" value="1"/>
</dbReference>
<dbReference type="GO" id="GO:0004519">
    <property type="term" value="F:endonuclease activity"/>
    <property type="evidence" value="ECO:0007669"/>
    <property type="project" value="UniProtKB-KW"/>
</dbReference>
<dbReference type="CDD" id="cd17263">
    <property type="entry name" value="RMtype1_S_AbaB8300I-TRD1-CR1_like"/>
    <property type="match status" value="1"/>
</dbReference>
<dbReference type="Gene3D" id="3.90.220.20">
    <property type="entry name" value="DNA methylase specificity domains"/>
    <property type="match status" value="2"/>
</dbReference>
<feature type="domain" description="Type I restriction modification DNA specificity" evidence="4">
    <location>
        <begin position="1"/>
        <end position="175"/>
    </location>
</feature>
<feature type="domain" description="Type I restriction modification DNA specificity" evidence="4">
    <location>
        <begin position="192"/>
        <end position="316"/>
    </location>
</feature>
<proteinExistence type="inferred from homology"/>
<name>A0ABY2L7Y8_9LEPT</name>
<dbReference type="InterPro" id="IPR000055">
    <property type="entry name" value="Restrct_endonuc_typeI_TRD"/>
</dbReference>
<comment type="similarity">
    <text evidence="1">Belongs to the type-I restriction system S methylase family.</text>
</comment>
<dbReference type="RefSeq" id="WP_135753208.1">
    <property type="nucleotide sequence ID" value="NZ_RQFD01000003.1"/>
</dbReference>
<reference evidence="6" key="1">
    <citation type="journal article" date="2019" name="PLoS Negl. Trop. Dis.">
        <title>Revisiting the worldwide diversity of Leptospira species in the environment.</title>
        <authorList>
            <person name="Vincent A.T."/>
            <person name="Schiettekatte O."/>
            <person name="Bourhy P."/>
            <person name="Veyrier F.J."/>
            <person name="Picardeau M."/>
        </authorList>
    </citation>
    <scope>NUCLEOTIDE SEQUENCE [LARGE SCALE GENOMIC DNA]</scope>
    <source>
        <strain evidence="6">201800295</strain>
    </source>
</reference>
<organism evidence="5 6">
    <name type="scientific">Leptospira bouyouniensis</name>
    <dbReference type="NCBI Taxonomy" id="2484911"/>
    <lineage>
        <taxon>Bacteria</taxon>
        <taxon>Pseudomonadati</taxon>
        <taxon>Spirochaetota</taxon>
        <taxon>Spirochaetia</taxon>
        <taxon>Leptospirales</taxon>
        <taxon>Leptospiraceae</taxon>
        <taxon>Leptospira</taxon>
    </lineage>
</organism>
<accession>A0ABY2L7Y8</accession>
<evidence type="ECO:0000259" key="4">
    <source>
        <dbReference type="Pfam" id="PF01420"/>
    </source>
</evidence>
<keyword evidence="2" id="KW-0680">Restriction system</keyword>
<dbReference type="Pfam" id="PF01420">
    <property type="entry name" value="Methylase_S"/>
    <property type="match status" value="2"/>
</dbReference>
<keyword evidence="5" id="KW-0540">Nuclease</keyword>
<dbReference type="InterPro" id="IPR052021">
    <property type="entry name" value="Type-I_RS_S_subunit"/>
</dbReference>
<dbReference type="CDD" id="cd17288">
    <property type="entry name" value="RMtype1_S_LlaAI06ORF1089P_TRD1-CR1_like"/>
    <property type="match status" value="1"/>
</dbReference>
<comment type="caution">
    <text evidence="5">The sequence shown here is derived from an EMBL/GenBank/DDBJ whole genome shotgun (WGS) entry which is preliminary data.</text>
</comment>
<evidence type="ECO:0000256" key="2">
    <source>
        <dbReference type="ARBA" id="ARBA00022747"/>
    </source>
</evidence>
<gene>
    <name evidence="5" type="ORF">EHQ10_03165</name>
</gene>
<dbReference type="EMBL" id="RQFD01000003">
    <property type="protein sequence ID" value="TGK52765.1"/>
    <property type="molecule type" value="Genomic_DNA"/>
</dbReference>
<dbReference type="Gene3D" id="1.10.287.1120">
    <property type="entry name" value="Bipartite methylase S protein"/>
    <property type="match status" value="1"/>
</dbReference>
<protein>
    <submittedName>
        <fullName evidence="5">Restriction endonuclease subunit S</fullName>
    </submittedName>
</protein>
<evidence type="ECO:0000256" key="1">
    <source>
        <dbReference type="ARBA" id="ARBA00010923"/>
    </source>
</evidence>